<gene>
    <name evidence="4" type="ORF">C1SCF055_LOCUS35141</name>
</gene>
<dbReference type="PANTHER" id="PTHR47447:SF17">
    <property type="entry name" value="OS12G0638900 PROTEIN"/>
    <property type="match status" value="1"/>
</dbReference>
<dbReference type="EMBL" id="CAMXCT030004646">
    <property type="protein sequence ID" value="CAL4797122.1"/>
    <property type="molecule type" value="Genomic_DNA"/>
</dbReference>
<dbReference type="SUPFAM" id="SSF55120">
    <property type="entry name" value="Pseudouridine synthase"/>
    <property type="match status" value="1"/>
</dbReference>
<dbReference type="InterPro" id="IPR002885">
    <property type="entry name" value="PPR_rpt"/>
</dbReference>
<dbReference type="PANTHER" id="PTHR47447">
    <property type="entry name" value="OS03G0856100 PROTEIN"/>
    <property type="match status" value="1"/>
</dbReference>
<evidence type="ECO:0000256" key="1">
    <source>
        <dbReference type="ARBA" id="ARBA00022737"/>
    </source>
</evidence>
<dbReference type="InterPro" id="IPR020103">
    <property type="entry name" value="PsdUridine_synth_cat_dom_sf"/>
</dbReference>
<dbReference type="Pfam" id="PF13812">
    <property type="entry name" value="PPR_3"/>
    <property type="match status" value="1"/>
</dbReference>
<evidence type="ECO:0000256" key="2">
    <source>
        <dbReference type="PROSITE-ProRule" id="PRU00708"/>
    </source>
</evidence>
<dbReference type="InterPro" id="IPR006145">
    <property type="entry name" value="PsdUridine_synth_RsuA/RluA"/>
</dbReference>
<evidence type="ECO:0000313" key="4">
    <source>
        <dbReference type="EMBL" id="CAI4009810.1"/>
    </source>
</evidence>
<proteinExistence type="predicted"/>
<comment type="caution">
    <text evidence="4">The sequence shown here is derived from an EMBL/GenBank/DDBJ whole genome shotgun (WGS) entry which is preliminary data.</text>
</comment>
<dbReference type="GO" id="GO:0001522">
    <property type="term" value="P:pseudouridine synthesis"/>
    <property type="evidence" value="ECO:0007669"/>
    <property type="project" value="InterPro"/>
</dbReference>
<dbReference type="NCBIfam" id="TIGR00756">
    <property type="entry name" value="PPR"/>
    <property type="match status" value="1"/>
</dbReference>
<dbReference type="PROSITE" id="PS51375">
    <property type="entry name" value="PPR"/>
    <property type="match status" value="1"/>
</dbReference>
<dbReference type="InterPro" id="IPR011990">
    <property type="entry name" value="TPR-like_helical_dom_sf"/>
</dbReference>
<dbReference type="Gene3D" id="1.25.40.10">
    <property type="entry name" value="Tetratricopeptide repeat domain"/>
    <property type="match status" value="3"/>
</dbReference>
<dbReference type="Pfam" id="PF00849">
    <property type="entry name" value="PseudoU_synth_2"/>
    <property type="match status" value="1"/>
</dbReference>
<name>A0A9P1DHI7_9DINO</name>
<feature type="repeat" description="PPR" evidence="2">
    <location>
        <begin position="304"/>
        <end position="338"/>
    </location>
</feature>
<evidence type="ECO:0000313" key="5">
    <source>
        <dbReference type="EMBL" id="CAL1163185.1"/>
    </source>
</evidence>
<dbReference type="AlphaFoldDB" id="A0A9P1DHI7"/>
<evidence type="ECO:0000313" key="6">
    <source>
        <dbReference type="Proteomes" id="UP001152797"/>
    </source>
</evidence>
<organism evidence="4">
    <name type="scientific">Cladocopium goreaui</name>
    <dbReference type="NCBI Taxonomy" id="2562237"/>
    <lineage>
        <taxon>Eukaryota</taxon>
        <taxon>Sar</taxon>
        <taxon>Alveolata</taxon>
        <taxon>Dinophyceae</taxon>
        <taxon>Suessiales</taxon>
        <taxon>Symbiodiniaceae</taxon>
        <taxon>Cladocopium</taxon>
    </lineage>
</organism>
<reference evidence="4" key="1">
    <citation type="submission" date="2022-10" db="EMBL/GenBank/DDBJ databases">
        <authorList>
            <person name="Chen Y."/>
            <person name="Dougan E. K."/>
            <person name="Chan C."/>
            <person name="Rhodes N."/>
            <person name="Thang M."/>
        </authorList>
    </citation>
    <scope>NUCLEOTIDE SEQUENCE</scope>
</reference>
<keyword evidence="6" id="KW-1185">Reference proteome</keyword>
<dbReference type="Gene3D" id="3.30.2350.10">
    <property type="entry name" value="Pseudouridine synthase"/>
    <property type="match status" value="1"/>
</dbReference>
<dbReference type="EMBL" id="CAMXCT010004646">
    <property type="protein sequence ID" value="CAI4009810.1"/>
    <property type="molecule type" value="Genomic_DNA"/>
</dbReference>
<dbReference type="GO" id="GO:0003723">
    <property type="term" value="F:RNA binding"/>
    <property type="evidence" value="ECO:0007669"/>
    <property type="project" value="InterPro"/>
</dbReference>
<keyword evidence="1" id="KW-0677">Repeat</keyword>
<accession>A0A9P1DHI7</accession>
<dbReference type="Pfam" id="PF01535">
    <property type="entry name" value="PPR"/>
    <property type="match status" value="1"/>
</dbReference>
<dbReference type="CDD" id="cd02869">
    <property type="entry name" value="PseudoU_synth_RluA_like"/>
    <property type="match status" value="1"/>
</dbReference>
<dbReference type="OrthoDB" id="413102at2759"/>
<evidence type="ECO:0000259" key="3">
    <source>
        <dbReference type="Pfam" id="PF00849"/>
    </source>
</evidence>
<sequence length="711" mass="76727">MRPGALASGTSGDTLAVLKGLAKARQGQKARRLLEQLQAENCQLGVQHHSAVIKACSAREWHEALALLSSMTVLEVSADTICCNTVIGACQRASRWQAAVGVLKQMCQAEVRQNVISYTWATNACLEGAAFAAGVSLVHDMRAAAVLPDAIFCSAAIRNCGQWTEALHFWRLMPEVNLEPNLVACNRALDHQDPTEPLDLGFEFLTAGLLDVCGSGRWALSLALFHAMPEMALTPDVISYSSAMKACATMGLWQHSIGLLAEAQAAKVTLDTACFSCAMTACKSHWMKVLELFQRMKHLKLTPDVYSFSTALSALAVAGQWQLAVGLVEGMPQAEVRPNAVTSGAVLSALAAGAQWQRTLQMLQTMPEAAVMPDTICISSAVNACANALQWQHALRLLKKPPDFYSYSASINACARCQRWSHALALASFLSEQRQPPNGIMWGAIVGVMPRGQAELTTHLRRSWVPQPPPAVPLEDLQGLHCLTSASGILAVEKAAGKTSEALLAQVARKLQERGYDGSIRRLSRLDAQTSGVLPIAMAPEGSGVTSWLQLQYAARRVTKRYWALVAAGAEVLGVGAEGLIAAPLTSMPTGNGASSVMHTQWSRNGKEASTEYRVLDSWSTSGTSGSAMLLDCAPRTGRTHQIRAHLAGIGWPIVGDCIYGGWKVSWCPRLFLHCHRSSLLDASGRRFEARAPMPPELQQVLQRLRRSEPR</sequence>
<dbReference type="Proteomes" id="UP001152797">
    <property type="component" value="Unassembled WGS sequence"/>
</dbReference>
<dbReference type="EMBL" id="CAMXCT020004646">
    <property type="protein sequence ID" value="CAL1163185.1"/>
    <property type="molecule type" value="Genomic_DNA"/>
</dbReference>
<feature type="domain" description="Pseudouridine synthase RsuA/RluA-like" evidence="3">
    <location>
        <begin position="505"/>
        <end position="648"/>
    </location>
</feature>
<protein>
    <recommendedName>
        <fullName evidence="3">Pseudouridine synthase RsuA/RluA-like domain-containing protein</fullName>
    </recommendedName>
</protein>
<reference evidence="5" key="2">
    <citation type="submission" date="2024-04" db="EMBL/GenBank/DDBJ databases">
        <authorList>
            <person name="Chen Y."/>
            <person name="Shah S."/>
            <person name="Dougan E. K."/>
            <person name="Thang M."/>
            <person name="Chan C."/>
        </authorList>
    </citation>
    <scope>NUCLEOTIDE SEQUENCE [LARGE SCALE GENOMIC DNA]</scope>
</reference>
<dbReference type="GO" id="GO:0009982">
    <property type="term" value="F:pseudouridine synthase activity"/>
    <property type="evidence" value="ECO:0007669"/>
    <property type="project" value="InterPro"/>
</dbReference>